<proteinExistence type="predicted"/>
<dbReference type="InterPro" id="IPR019476">
    <property type="entry name" value="T4SS_TraD_DNA-bd"/>
</dbReference>
<evidence type="ECO:0000313" key="10">
    <source>
        <dbReference type="Proteomes" id="UP000175989"/>
    </source>
</evidence>
<evidence type="ECO:0000256" key="4">
    <source>
        <dbReference type="ARBA" id="ARBA00022989"/>
    </source>
</evidence>
<feature type="compositionally biased region" description="Basic and acidic residues" evidence="6">
    <location>
        <begin position="593"/>
        <end position="603"/>
    </location>
</feature>
<evidence type="ECO:0000256" key="1">
    <source>
        <dbReference type="ARBA" id="ARBA00004651"/>
    </source>
</evidence>
<evidence type="ECO:0000256" key="3">
    <source>
        <dbReference type="ARBA" id="ARBA00022692"/>
    </source>
</evidence>
<dbReference type="Proteomes" id="UP000175989">
    <property type="component" value="Unassembled WGS sequence"/>
</dbReference>
<dbReference type="InterPro" id="IPR051539">
    <property type="entry name" value="T4SS-coupling_protein"/>
</dbReference>
<feature type="compositionally biased region" description="Low complexity" evidence="6">
    <location>
        <begin position="671"/>
        <end position="682"/>
    </location>
</feature>
<feature type="transmembrane region" description="Helical" evidence="7">
    <location>
        <begin position="105"/>
        <end position="124"/>
    </location>
</feature>
<keyword evidence="5 7" id="KW-0472">Membrane</keyword>
<dbReference type="AlphaFoldDB" id="A0A1E7WHK6"/>
<evidence type="ECO:0000256" key="2">
    <source>
        <dbReference type="ARBA" id="ARBA00022475"/>
    </source>
</evidence>
<feature type="region of interest" description="Disordered" evidence="6">
    <location>
        <begin position="630"/>
        <end position="700"/>
    </location>
</feature>
<dbReference type="SUPFAM" id="SSF52540">
    <property type="entry name" value="P-loop containing nucleoside triphosphate hydrolases"/>
    <property type="match status" value="1"/>
</dbReference>
<sequence>MKKTNLDWGQSPPPAPSLLRVRPGDWIATSCIAGAVIGAFALVAVWRPLPGMSLPRGALSEHIGYWLRSGAHALLPSFFAESARFYAAHLAGLPSAEKVGMAARCLFASCAAAMPAILLAAPMLRPRDGVIHIRGSSRHAGPEAVARLAAKLRAQARRRPDHQIAPGVDFPADLWTRHLLVVGGVGSGKSTAIKPLIDKIAQAREQMLIFDPKGEFTSGFGGPSLIAPWDARSLAWDIATDMRNILDMRRFASCMVRDSSDPMWSNAAKQLLVGLLVYLKGERGHAWGWRELSSLVALPQSELLPIMRRWHPEAVRAVEKASVTTAGILINLAAFCSPIFDLAEAWGSVPAERRISFVEWTLGRSAFSQVVLQGHGSYSELTKSYVEGIVGIVSAIVNSVEMPDDPKRKIWFIADEFAQMGKIPVRALFEVGRSRGVRCVVACQDFAQLEELYGAAMVKALIGMCGSILVGQMMPGETAEQLCKAFGAREVERVNVSTSHGAGSGRSTSISFSRDEVPLYKPSELASRLGLTPDGKGVAMILFTGGEAYELVWPHYRIRSERLAHMPAPWLENTIVPVSATGEGKSVEQPVEVADRGAQDEQRALASDPLVPSAVDIDSNASSMITADVAPDQASSPSHAAPNGKKPGTSSGSSQQGIGATAATKVRPKARPSSALPSLSPKGSQPPPSQRAASTSTVHSASDAAAIELAELEAMFDGVDASRFDELNNEDGERGEANDDPLADAVLESSLHAAGIDGLAGASLVGQVADALFDGGAPASATRARRTLKARLAGARRTSTRNVDPERGDDVGQ</sequence>
<dbReference type="Pfam" id="PF10412">
    <property type="entry name" value="TrwB_AAD_bind"/>
    <property type="match status" value="1"/>
</dbReference>
<dbReference type="Gene3D" id="3.40.50.300">
    <property type="entry name" value="P-loop containing nucleotide triphosphate hydrolases"/>
    <property type="match status" value="2"/>
</dbReference>
<evidence type="ECO:0000256" key="5">
    <source>
        <dbReference type="ARBA" id="ARBA00023136"/>
    </source>
</evidence>
<evidence type="ECO:0000313" key="9">
    <source>
        <dbReference type="EMBL" id="OEZ97984.1"/>
    </source>
</evidence>
<dbReference type="GO" id="GO:0005886">
    <property type="term" value="C:plasma membrane"/>
    <property type="evidence" value="ECO:0007669"/>
    <property type="project" value="UniProtKB-SubCell"/>
</dbReference>
<keyword evidence="10" id="KW-1185">Reference proteome</keyword>
<evidence type="ECO:0000259" key="8">
    <source>
        <dbReference type="Pfam" id="PF10412"/>
    </source>
</evidence>
<feature type="compositionally biased region" description="Low complexity" evidence="6">
    <location>
        <begin position="648"/>
        <end position="663"/>
    </location>
</feature>
<dbReference type="PATRIC" id="fig|762836.4.peg.3350"/>
<keyword evidence="3 7" id="KW-0812">Transmembrane</keyword>
<dbReference type="RefSeq" id="WP_229255396.1">
    <property type="nucleotide sequence ID" value="NZ_LROM01000093.1"/>
</dbReference>
<keyword evidence="4 7" id="KW-1133">Transmembrane helix</keyword>
<dbReference type="PANTHER" id="PTHR37937">
    <property type="entry name" value="CONJUGATIVE TRANSFER: DNA TRANSPORT"/>
    <property type="match status" value="1"/>
</dbReference>
<comment type="subcellular location">
    <subcellularLocation>
        <location evidence="1">Cell membrane</location>
        <topology evidence="1">Multi-pass membrane protein</topology>
    </subcellularLocation>
</comment>
<evidence type="ECO:0000256" key="6">
    <source>
        <dbReference type="SAM" id="MobiDB-lite"/>
    </source>
</evidence>
<name>A0A1E7WHK6_9BURK</name>
<gene>
    <name evidence="9" type="primary">traD</name>
    <name evidence="9" type="ORF">DUPY_32550</name>
</gene>
<feature type="domain" description="Type IV secretion system coupling protein TraD DNA-binding" evidence="8">
    <location>
        <begin position="165"/>
        <end position="514"/>
    </location>
</feature>
<feature type="compositionally biased region" description="Polar residues" evidence="6">
    <location>
        <begin position="691"/>
        <end position="700"/>
    </location>
</feature>
<feature type="compositionally biased region" description="Basic and acidic residues" evidence="6">
    <location>
        <begin position="803"/>
        <end position="813"/>
    </location>
</feature>
<reference evidence="10" key="1">
    <citation type="journal article" date="2016" name="Front. Microbiol.">
        <title>Molecular Keys to the Janthinobacterium and Duganella spp. Interaction with the Plant Pathogen Fusarium graminearum.</title>
        <authorList>
            <person name="Haack F.S."/>
            <person name="Poehlein A."/>
            <person name="Kroger C."/>
            <person name="Voigt C.A."/>
            <person name="Piepenbring M."/>
            <person name="Bode H.B."/>
            <person name="Daniel R."/>
            <person name="Schafer W."/>
            <person name="Streit W.R."/>
        </authorList>
    </citation>
    <scope>NUCLEOTIDE SEQUENCE [LARGE SCALE GENOMIC DNA]</scope>
    <source>
        <strain evidence="10">T54</strain>
    </source>
</reference>
<feature type="transmembrane region" description="Helical" evidence="7">
    <location>
        <begin position="26"/>
        <end position="46"/>
    </location>
</feature>
<dbReference type="EMBL" id="LROM01000093">
    <property type="protein sequence ID" value="OEZ97984.1"/>
    <property type="molecule type" value="Genomic_DNA"/>
</dbReference>
<comment type="caution">
    <text evidence="9">The sequence shown here is derived from an EMBL/GenBank/DDBJ whole genome shotgun (WGS) entry which is preliminary data.</text>
</comment>
<feature type="region of interest" description="Disordered" evidence="6">
    <location>
        <begin position="790"/>
        <end position="813"/>
    </location>
</feature>
<accession>A0A1E7WHK6</accession>
<dbReference type="CDD" id="cd01127">
    <property type="entry name" value="TrwB_TraG_TraD_VirD4"/>
    <property type="match status" value="1"/>
</dbReference>
<dbReference type="InterPro" id="IPR027417">
    <property type="entry name" value="P-loop_NTPase"/>
</dbReference>
<dbReference type="PANTHER" id="PTHR37937:SF1">
    <property type="entry name" value="CONJUGATIVE TRANSFER: DNA TRANSPORT"/>
    <property type="match status" value="1"/>
</dbReference>
<organism evidence="9 10">
    <name type="scientific">Duganella phyllosphaerae</name>
    <dbReference type="NCBI Taxonomy" id="762836"/>
    <lineage>
        <taxon>Bacteria</taxon>
        <taxon>Pseudomonadati</taxon>
        <taxon>Pseudomonadota</taxon>
        <taxon>Betaproteobacteria</taxon>
        <taxon>Burkholderiales</taxon>
        <taxon>Oxalobacteraceae</taxon>
        <taxon>Telluria group</taxon>
        <taxon>Duganella</taxon>
    </lineage>
</organism>
<protein>
    <submittedName>
        <fullName evidence="9">Coupling protein TraD</fullName>
    </submittedName>
</protein>
<feature type="region of interest" description="Disordered" evidence="6">
    <location>
        <begin position="582"/>
        <end position="615"/>
    </location>
</feature>
<keyword evidence="2" id="KW-1003">Cell membrane</keyword>
<evidence type="ECO:0000256" key="7">
    <source>
        <dbReference type="SAM" id="Phobius"/>
    </source>
</evidence>